<name>A0A8S1RQ77_9CILI</name>
<dbReference type="PANTHER" id="PTHR33706">
    <property type="entry name" value="MORN VARIANT REPEAT PROTEIN"/>
    <property type="match status" value="1"/>
</dbReference>
<organism evidence="1 2">
    <name type="scientific">Paramecium sonneborni</name>
    <dbReference type="NCBI Taxonomy" id="65129"/>
    <lineage>
        <taxon>Eukaryota</taxon>
        <taxon>Sar</taxon>
        <taxon>Alveolata</taxon>
        <taxon>Ciliophora</taxon>
        <taxon>Intramacronucleata</taxon>
        <taxon>Oligohymenophorea</taxon>
        <taxon>Peniculida</taxon>
        <taxon>Parameciidae</taxon>
        <taxon>Paramecium</taxon>
    </lineage>
</organism>
<proteinExistence type="predicted"/>
<keyword evidence="2" id="KW-1185">Reference proteome</keyword>
<dbReference type="Proteomes" id="UP000692954">
    <property type="component" value="Unassembled WGS sequence"/>
</dbReference>
<reference evidence="1" key="1">
    <citation type="submission" date="2021-01" db="EMBL/GenBank/DDBJ databases">
        <authorList>
            <consortium name="Genoscope - CEA"/>
            <person name="William W."/>
        </authorList>
    </citation>
    <scope>NUCLEOTIDE SEQUENCE</scope>
</reference>
<dbReference type="EMBL" id="CAJJDN010000219">
    <property type="protein sequence ID" value="CAD8129360.1"/>
    <property type="molecule type" value="Genomic_DNA"/>
</dbReference>
<accession>A0A8S1RQ77</accession>
<comment type="caution">
    <text evidence="1">The sequence shown here is derived from an EMBL/GenBank/DDBJ whole genome shotgun (WGS) entry which is preliminary data.</text>
</comment>
<protein>
    <submittedName>
        <fullName evidence="1">Uncharacterized protein</fullName>
    </submittedName>
</protein>
<sequence length="109" mass="13252">MSVKVGRWDIMYSHLNKKEYKQIGGGSYNQEGNQKKIGKWIELDEGFYYNYYNQITYNGEYNMNGKKVGKWDILYIMYDRWGIGQYKQMQILNKLKGRKQIQIQCWWIL</sequence>
<gene>
    <name evidence="1" type="ORF">PSON_ATCC_30995.1.T2190002</name>
</gene>
<evidence type="ECO:0000313" key="1">
    <source>
        <dbReference type="EMBL" id="CAD8129360.1"/>
    </source>
</evidence>
<evidence type="ECO:0000313" key="2">
    <source>
        <dbReference type="Proteomes" id="UP000692954"/>
    </source>
</evidence>
<dbReference type="AlphaFoldDB" id="A0A8S1RQ77"/>
<dbReference type="PANTHER" id="PTHR33706:SF1">
    <property type="entry name" value="TPR REPEAT PROTEIN"/>
    <property type="match status" value="1"/>
</dbReference>